<accession>A0A316ALJ7</accession>
<reference evidence="1 2" key="1">
    <citation type="submission" date="2018-03" db="EMBL/GenBank/DDBJ databases">
        <title>Genomic Encyclopedia of Archaeal and Bacterial Type Strains, Phase II (KMG-II): from individual species to whole genera.</title>
        <authorList>
            <person name="Goeker M."/>
        </authorList>
    </citation>
    <scope>NUCLEOTIDE SEQUENCE [LARGE SCALE GENOMIC DNA]</scope>
    <source>
        <strain evidence="1 2">DSM 100346</strain>
    </source>
</reference>
<gene>
    <name evidence="1" type="ORF">CLV98_10340</name>
</gene>
<proteinExistence type="predicted"/>
<comment type="caution">
    <text evidence="1">The sequence shown here is derived from an EMBL/GenBank/DDBJ whole genome shotgun (WGS) entry which is preliminary data.</text>
</comment>
<dbReference type="EMBL" id="QGDT01000003">
    <property type="protein sequence ID" value="PWJ58675.1"/>
    <property type="molecule type" value="Genomic_DNA"/>
</dbReference>
<dbReference type="Proteomes" id="UP000245880">
    <property type="component" value="Unassembled WGS sequence"/>
</dbReference>
<dbReference type="AlphaFoldDB" id="A0A316ALJ7"/>
<keyword evidence="2" id="KW-1185">Reference proteome</keyword>
<evidence type="ECO:0000313" key="2">
    <source>
        <dbReference type="Proteomes" id="UP000245880"/>
    </source>
</evidence>
<organism evidence="1 2">
    <name type="scientific">Dyadobacter jejuensis</name>
    <dbReference type="NCBI Taxonomy" id="1082580"/>
    <lineage>
        <taxon>Bacteria</taxon>
        <taxon>Pseudomonadati</taxon>
        <taxon>Bacteroidota</taxon>
        <taxon>Cytophagia</taxon>
        <taxon>Cytophagales</taxon>
        <taxon>Spirosomataceae</taxon>
        <taxon>Dyadobacter</taxon>
    </lineage>
</organism>
<evidence type="ECO:0000313" key="1">
    <source>
        <dbReference type="EMBL" id="PWJ58675.1"/>
    </source>
</evidence>
<name>A0A316ALJ7_9BACT</name>
<sequence length="32" mass="3608">MPSVFVLIKSTILSLSLEIYVVNESYYGVNTQ</sequence>
<protein>
    <submittedName>
        <fullName evidence="1">Uncharacterized protein</fullName>
    </submittedName>
</protein>